<dbReference type="InterPro" id="IPR036392">
    <property type="entry name" value="PLAT/LH2_dom_sf"/>
</dbReference>
<feature type="non-terminal residue" evidence="9">
    <location>
        <position position="579"/>
    </location>
</feature>
<dbReference type="SUPFAM" id="SSF49723">
    <property type="entry name" value="Lipase/lipooxygenase domain (PLAT/LH2 domain)"/>
    <property type="match status" value="1"/>
</dbReference>
<keyword evidence="1" id="KW-0479">Metal-binding</keyword>
<evidence type="ECO:0000256" key="2">
    <source>
        <dbReference type="ARBA" id="ARBA00022964"/>
    </source>
</evidence>
<keyword evidence="10" id="KW-1185">Reference proteome</keyword>
<dbReference type="InterPro" id="IPR036226">
    <property type="entry name" value="LipOase_C_sf"/>
</dbReference>
<organism evidence="9 10">
    <name type="scientific">Mya arenaria</name>
    <name type="common">Soft-shell clam</name>
    <dbReference type="NCBI Taxonomy" id="6604"/>
    <lineage>
        <taxon>Eukaryota</taxon>
        <taxon>Metazoa</taxon>
        <taxon>Spiralia</taxon>
        <taxon>Lophotrochozoa</taxon>
        <taxon>Mollusca</taxon>
        <taxon>Bivalvia</taxon>
        <taxon>Autobranchia</taxon>
        <taxon>Heteroconchia</taxon>
        <taxon>Euheterodonta</taxon>
        <taxon>Imparidentia</taxon>
        <taxon>Neoheterodontei</taxon>
        <taxon>Myida</taxon>
        <taxon>Myoidea</taxon>
        <taxon>Myidae</taxon>
        <taxon>Mya</taxon>
    </lineage>
</organism>
<name>A0ABY7DEK4_MYAAR</name>
<comment type="caution">
    <text evidence="5">Lacks conserved residue(s) required for the propagation of feature annotation.</text>
</comment>
<evidence type="ECO:0000256" key="3">
    <source>
        <dbReference type="ARBA" id="ARBA00023002"/>
    </source>
</evidence>
<dbReference type="PROSITE" id="PS00081">
    <property type="entry name" value="LIPOXYGENASE_2"/>
    <property type="match status" value="1"/>
</dbReference>
<protein>
    <submittedName>
        <fullName evidence="9">LOX5-like protein</fullName>
    </submittedName>
</protein>
<dbReference type="SUPFAM" id="SSF48484">
    <property type="entry name" value="Lipoxigenase"/>
    <property type="match status" value="1"/>
</dbReference>
<dbReference type="Gene3D" id="1.20.245.10">
    <property type="entry name" value="Lipoxygenase-1, Domain 5"/>
    <property type="match status" value="2"/>
</dbReference>
<dbReference type="InterPro" id="IPR013819">
    <property type="entry name" value="LipOase_C"/>
</dbReference>
<feature type="compositionally biased region" description="Polar residues" evidence="6">
    <location>
        <begin position="83"/>
        <end position="96"/>
    </location>
</feature>
<feature type="region of interest" description="Disordered" evidence="6">
    <location>
        <begin position="83"/>
        <end position="105"/>
    </location>
</feature>
<dbReference type="EMBL" id="CP111012">
    <property type="protein sequence ID" value="WAQ94780.1"/>
    <property type="molecule type" value="Genomic_DNA"/>
</dbReference>
<evidence type="ECO:0000313" key="10">
    <source>
        <dbReference type="Proteomes" id="UP001164746"/>
    </source>
</evidence>
<keyword evidence="2" id="KW-0223">Dioxygenase</keyword>
<reference evidence="9" key="1">
    <citation type="submission" date="2022-11" db="EMBL/GenBank/DDBJ databases">
        <title>Centuries of genome instability and evolution in soft-shell clam transmissible cancer (bioRxiv).</title>
        <authorList>
            <person name="Hart S.F.M."/>
            <person name="Yonemitsu M.A."/>
            <person name="Giersch R.M."/>
            <person name="Beal B.F."/>
            <person name="Arriagada G."/>
            <person name="Davis B.W."/>
            <person name="Ostrander E.A."/>
            <person name="Goff S.P."/>
            <person name="Metzger M.J."/>
        </authorList>
    </citation>
    <scope>NUCLEOTIDE SEQUENCE</scope>
    <source>
        <strain evidence="9">MELC-2E11</strain>
        <tissue evidence="9">Siphon/mantle</tissue>
    </source>
</reference>
<feature type="domain" description="Lipoxygenase" evidence="8">
    <location>
        <begin position="25"/>
        <end position="579"/>
    </location>
</feature>
<proteinExistence type="predicted"/>
<gene>
    <name evidence="9" type="ORF">MAR_007251</name>
</gene>
<dbReference type="Gene3D" id="2.40.180.10">
    <property type="entry name" value="Catalase core domain"/>
    <property type="match status" value="1"/>
</dbReference>
<dbReference type="Pfam" id="PF01477">
    <property type="entry name" value="PLAT"/>
    <property type="match status" value="1"/>
</dbReference>
<evidence type="ECO:0000256" key="6">
    <source>
        <dbReference type="SAM" id="MobiDB-lite"/>
    </source>
</evidence>
<evidence type="ECO:0000259" key="7">
    <source>
        <dbReference type="PROSITE" id="PS50095"/>
    </source>
</evidence>
<sequence>YRITVKTGDRPRAGTDANVYLVLHSEEDQETPPTKLYIRFHNDFNCGQTDVYTVKNIKGGTRNGTLTRSRLKTSRAAGMPCSQCSVGSSRMSTTNSDHMKPASPRTPDELYKFGLRKRILFNSQAQVWPEEADIVYDGNYRAENDFFHRGWSSVADVESIYDENHFPRTSDCTRWLFDEKFGRQRLDGMNIMVIRLCMVLPPKLAVDEGMMLPFLQGLTLEEAINANRLFCIDHIIMEGVPTRPGFFSCAPIALFFPRDNESGAQQFRIFTFRSEIHMDLAKNVVYCVDAQMHQLMSHVGFTHIIMEGFAAATHRHLALSHPIFKLLTPHFLYLIAINHLAIDKLLIPGGHIDNTLSVGRDGGSSKSAAIGHYGDLITLPADLRARGVDDQEVEEYVHLYYASDDVLIHDTEIQSWRHVLDRPIELEGLGVKGVPGNDGKFTSRDQLVTVLTSVIYTCSVGHASVNFKRYDEYAFPMNHPSLLKRAPPTDKSGKTERDILDALYPPKAQLSMILVSKILSERTTRPLGDFEVDYVYDPPENRFRVEPEQVCDIIRALDRTREFRYPYLDPAEIPNSISI</sequence>
<dbReference type="Pfam" id="PF00305">
    <property type="entry name" value="Lipoxygenase"/>
    <property type="match status" value="2"/>
</dbReference>
<evidence type="ECO:0000313" key="9">
    <source>
        <dbReference type="EMBL" id="WAQ94780.1"/>
    </source>
</evidence>
<evidence type="ECO:0000256" key="1">
    <source>
        <dbReference type="ARBA" id="ARBA00022723"/>
    </source>
</evidence>
<keyword evidence="3" id="KW-0560">Oxidoreductase</keyword>
<evidence type="ECO:0000256" key="5">
    <source>
        <dbReference type="PROSITE-ProRule" id="PRU00152"/>
    </source>
</evidence>
<dbReference type="PROSITE" id="PS51393">
    <property type="entry name" value="LIPOXYGENASE_3"/>
    <property type="match status" value="1"/>
</dbReference>
<evidence type="ECO:0000256" key="4">
    <source>
        <dbReference type="ARBA" id="ARBA00023098"/>
    </source>
</evidence>
<dbReference type="Gene3D" id="3.10.450.60">
    <property type="match status" value="1"/>
</dbReference>
<keyword evidence="4" id="KW-0443">Lipid metabolism</keyword>
<dbReference type="Proteomes" id="UP001164746">
    <property type="component" value="Chromosome 1"/>
</dbReference>
<dbReference type="PANTHER" id="PTHR11771">
    <property type="entry name" value="LIPOXYGENASE"/>
    <property type="match status" value="1"/>
</dbReference>
<dbReference type="InterPro" id="IPR020834">
    <property type="entry name" value="LipOase_CS"/>
</dbReference>
<evidence type="ECO:0000259" key="8">
    <source>
        <dbReference type="PROSITE" id="PS51393"/>
    </source>
</evidence>
<dbReference type="PROSITE" id="PS50095">
    <property type="entry name" value="PLAT"/>
    <property type="match status" value="1"/>
</dbReference>
<dbReference type="InterPro" id="IPR001024">
    <property type="entry name" value="PLAT/LH2_dom"/>
</dbReference>
<feature type="domain" description="PLAT" evidence="7">
    <location>
        <begin position="1"/>
        <end position="141"/>
    </location>
</feature>
<dbReference type="InterPro" id="IPR000907">
    <property type="entry name" value="LipOase"/>
</dbReference>
<accession>A0ABY7DEK4</accession>
<dbReference type="PRINTS" id="PR00087">
    <property type="entry name" value="LIPOXYGENASE"/>
</dbReference>